<dbReference type="Proteomes" id="UP000472268">
    <property type="component" value="Chromosome 2"/>
</dbReference>
<feature type="compositionally biased region" description="Polar residues" evidence="1">
    <location>
        <begin position="58"/>
        <end position="69"/>
    </location>
</feature>
<name>A0A673SY64_SURSU</name>
<feature type="region of interest" description="Disordered" evidence="1">
    <location>
        <begin position="1"/>
        <end position="69"/>
    </location>
</feature>
<proteinExistence type="predicted"/>
<dbReference type="AlphaFoldDB" id="A0A673SY64"/>
<accession>A0A673SY64</accession>
<evidence type="ECO:0000313" key="2">
    <source>
        <dbReference type="Ensembl" id="ENSSSUP00005002185.1"/>
    </source>
</evidence>
<reference evidence="2 3" key="1">
    <citation type="submission" date="2019-05" db="EMBL/GenBank/DDBJ databases">
        <title>A Chromosome-scale Meerkat (S. suricatta) Genome Assembly.</title>
        <authorList>
            <person name="Dudchenko O."/>
            <person name="Lieberman Aiden E."/>
            <person name="Tung J."/>
            <person name="Barreiro L.B."/>
            <person name="Clutton-Brock T.H."/>
        </authorList>
    </citation>
    <scope>NUCLEOTIDE SEQUENCE [LARGE SCALE GENOMIC DNA]</scope>
</reference>
<protein>
    <recommendedName>
        <fullName evidence="4">Coiled-coil domain containing 201</fullName>
    </recommendedName>
</protein>
<feature type="compositionally biased region" description="Polar residues" evidence="1">
    <location>
        <begin position="104"/>
        <end position="113"/>
    </location>
</feature>
<feature type="region of interest" description="Disordered" evidence="1">
    <location>
        <begin position="91"/>
        <end position="142"/>
    </location>
</feature>
<sequence>ASGLWSAAEDEGPSSETSQPSPRKVLRHSTPQEAVPSLHRRPPGHVPYLAESPVPTCLSWSPPSSQAGLSSMATLQNLQLSTIQAFGAASLDPWAPEEDPPIPTSVTWRQQQAESHEAQSRPPHLRLPGIPNSTGKRRRDPKELVAVMERVRQWEVRLLQDIEEATQHELTIEDDCI</sequence>
<dbReference type="OMA" id="SWHQNPG"/>
<evidence type="ECO:0008006" key="4">
    <source>
        <dbReference type="Google" id="ProtNLM"/>
    </source>
</evidence>
<organism evidence="2 3">
    <name type="scientific">Suricata suricatta</name>
    <name type="common">Meerkat</name>
    <dbReference type="NCBI Taxonomy" id="37032"/>
    <lineage>
        <taxon>Eukaryota</taxon>
        <taxon>Metazoa</taxon>
        <taxon>Chordata</taxon>
        <taxon>Craniata</taxon>
        <taxon>Vertebrata</taxon>
        <taxon>Euteleostomi</taxon>
        <taxon>Mammalia</taxon>
        <taxon>Eutheria</taxon>
        <taxon>Laurasiatheria</taxon>
        <taxon>Carnivora</taxon>
        <taxon>Feliformia</taxon>
        <taxon>Herpestidae</taxon>
        <taxon>Suricata</taxon>
    </lineage>
</organism>
<dbReference type="Ensembl" id="ENSSSUT00005002550.1">
    <property type="protein sequence ID" value="ENSSSUP00005002185.1"/>
    <property type="gene ID" value="ENSSSUG00005001489.1"/>
</dbReference>
<keyword evidence="3" id="KW-1185">Reference proteome</keyword>
<evidence type="ECO:0000256" key="1">
    <source>
        <dbReference type="SAM" id="MobiDB-lite"/>
    </source>
</evidence>
<reference evidence="2" key="2">
    <citation type="submission" date="2025-08" db="UniProtKB">
        <authorList>
            <consortium name="Ensembl"/>
        </authorList>
    </citation>
    <scope>IDENTIFICATION</scope>
</reference>
<evidence type="ECO:0000313" key="3">
    <source>
        <dbReference type="Proteomes" id="UP000472268"/>
    </source>
</evidence>
<reference evidence="2" key="3">
    <citation type="submission" date="2025-09" db="UniProtKB">
        <authorList>
            <consortium name="Ensembl"/>
        </authorList>
    </citation>
    <scope>IDENTIFICATION</scope>
</reference>